<dbReference type="SUPFAM" id="SSF51294">
    <property type="entry name" value="Hedgehog/intein (Hint) domain"/>
    <property type="match status" value="1"/>
</dbReference>
<dbReference type="AlphaFoldDB" id="A0A6B9FUC6"/>
<dbReference type="Gene3D" id="2.170.16.10">
    <property type="entry name" value="Hedgehog/Intein (Hint) domain"/>
    <property type="match status" value="1"/>
</dbReference>
<evidence type="ECO:0000259" key="1">
    <source>
        <dbReference type="Pfam" id="PF13403"/>
    </source>
</evidence>
<dbReference type="Proteomes" id="UP000012488">
    <property type="component" value="Chromosome"/>
</dbReference>
<evidence type="ECO:0000313" key="2">
    <source>
        <dbReference type="EMBL" id="QGY06230.1"/>
    </source>
</evidence>
<organism evidence="2 3">
    <name type="scientific">Methylobacterium mesophilicum SR1.6/6</name>
    <dbReference type="NCBI Taxonomy" id="908290"/>
    <lineage>
        <taxon>Bacteria</taxon>
        <taxon>Pseudomonadati</taxon>
        <taxon>Pseudomonadota</taxon>
        <taxon>Alphaproteobacteria</taxon>
        <taxon>Hyphomicrobiales</taxon>
        <taxon>Methylobacteriaceae</taxon>
        <taxon>Methylobacterium</taxon>
    </lineage>
</organism>
<dbReference type="OrthoDB" id="7969526at2"/>
<protein>
    <submittedName>
        <fullName evidence="2">Hint domain-containing protein</fullName>
    </submittedName>
</protein>
<reference evidence="2 3" key="1">
    <citation type="journal article" date="2012" name="Genet. Mol. Biol.">
        <title>Analysis of 16S rRNA and mxaF genes revealing insights into Methylobacterium niche-specific plant association.</title>
        <authorList>
            <person name="Dourado M.N."/>
            <person name="Andreote F.D."/>
            <person name="Dini-Andreote F."/>
            <person name="Conti R."/>
            <person name="Araujo J.M."/>
            <person name="Araujo W.L."/>
        </authorList>
    </citation>
    <scope>NUCLEOTIDE SEQUENCE [LARGE SCALE GENOMIC DNA]</scope>
    <source>
        <strain evidence="2 3">SR1.6/6</strain>
    </source>
</reference>
<name>A0A6B9FUC6_9HYPH</name>
<accession>A0A6B9FUC6</accession>
<gene>
    <name evidence="2" type="ORF">MMSR116_17635</name>
</gene>
<dbReference type="KEGG" id="mmes:MMSR116_17635"/>
<proteinExistence type="predicted"/>
<sequence>MIQFTSTDIPPGNTQAGNYRYVLSNTRLYGSNPPAGATRTRFTADDNTLGSWSGPSNTTPCYCTGTHLLTERGQVAVEDLAIGDLVVTVSGQHRPIRWIGSRAHPGLSAPQAERPVRIRAGGLSEGVPARDLLVSPDHCLWLDGLFVAAGHLVNGTSITRGEPVADLTYWHVELDSHDLLVAEGAAAESFLAAPGVRAGFDGVQALDAGTRPVPYAPRAELGPELAALRGRLARRAISSGETTDLGPVRAWLDRCLVGADGLLHVGGWAQNTAQPDAPMCLDVMVDGAVVAFTVASEYRADLATAGIGDGRVGFDLGLDVRLVSGVPHIVEVRRSADGTLVCAKQIDAAGIWAALLAA</sequence>
<reference evidence="2 3" key="2">
    <citation type="journal article" date="2013" name="Genome Announc.">
        <title>Draft Genome Sequence of Methylobacterium mesophilicum Strain SR1.6/6, Isolated from Citrus sinensis.</title>
        <authorList>
            <person name="Marinho Almeida D."/>
            <person name="Dini-Andreote F."/>
            <person name="Camargo Neves A.A."/>
            <person name="Juca Ramos R.T."/>
            <person name="Andreote F.D."/>
            <person name="Carneiro A.R."/>
            <person name="Oliveira de Souza Lima A."/>
            <person name="Caracciolo Gomes de Sa P.H."/>
            <person name="Ribeiro Barbosa M.S."/>
            <person name="Araujo W.L."/>
            <person name="Silva A."/>
        </authorList>
    </citation>
    <scope>NUCLEOTIDE SEQUENCE [LARGE SCALE GENOMIC DNA]</scope>
    <source>
        <strain evidence="2 3">SR1.6/6</strain>
    </source>
</reference>
<evidence type="ECO:0000313" key="3">
    <source>
        <dbReference type="Proteomes" id="UP000012488"/>
    </source>
</evidence>
<dbReference type="InterPro" id="IPR028992">
    <property type="entry name" value="Hedgehog/Intein_dom"/>
</dbReference>
<feature type="domain" description="Hedgehog/Intein (Hint)" evidence="1">
    <location>
        <begin position="60"/>
        <end position="192"/>
    </location>
</feature>
<dbReference type="EMBL" id="CP043538">
    <property type="protein sequence ID" value="QGY06230.1"/>
    <property type="molecule type" value="Genomic_DNA"/>
</dbReference>
<dbReference type="Pfam" id="PF13403">
    <property type="entry name" value="Hint_2"/>
    <property type="match status" value="1"/>
</dbReference>
<dbReference type="InterPro" id="IPR036844">
    <property type="entry name" value="Hint_dom_sf"/>
</dbReference>